<organism evidence="9 10">
    <name type="scientific">Aspergillus candidus</name>
    <dbReference type="NCBI Taxonomy" id="41067"/>
    <lineage>
        <taxon>Eukaryota</taxon>
        <taxon>Fungi</taxon>
        <taxon>Dikarya</taxon>
        <taxon>Ascomycota</taxon>
        <taxon>Pezizomycotina</taxon>
        <taxon>Eurotiomycetes</taxon>
        <taxon>Eurotiomycetidae</taxon>
        <taxon>Eurotiales</taxon>
        <taxon>Aspergillaceae</taxon>
        <taxon>Aspergillus</taxon>
        <taxon>Aspergillus subgen. Circumdati</taxon>
    </lineage>
</organism>
<comment type="subcellular location">
    <subcellularLocation>
        <location evidence="1">Nucleus</location>
    </subcellularLocation>
</comment>
<keyword evidence="7" id="KW-0732">Signal</keyword>
<dbReference type="SUPFAM" id="SSF159245">
    <property type="entry name" value="AttH-like"/>
    <property type="match status" value="1"/>
</dbReference>
<evidence type="ECO:0000256" key="4">
    <source>
        <dbReference type="ARBA" id="ARBA00023163"/>
    </source>
</evidence>
<keyword evidence="4" id="KW-0804">Transcription</keyword>
<dbReference type="Pfam" id="PF25581">
    <property type="entry name" value="AsqO_C"/>
    <property type="match status" value="1"/>
</dbReference>
<reference evidence="9 10" key="1">
    <citation type="submission" date="2017-12" db="EMBL/GenBank/DDBJ databases">
        <authorList>
            <consortium name="DOE Joint Genome Institute"/>
            <person name="Haridas S."/>
            <person name="Kjaerbolling I."/>
            <person name="Vesth T.C."/>
            <person name="Frisvad J.C."/>
            <person name="Nybo J.L."/>
            <person name="Theobald S."/>
            <person name="Kuo A."/>
            <person name="Bowyer P."/>
            <person name="Matsuda Y."/>
            <person name="Mondo S."/>
            <person name="Lyhne E.K."/>
            <person name="Kogle M.E."/>
            <person name="Clum A."/>
            <person name="Lipzen A."/>
            <person name="Salamov A."/>
            <person name="Ngan C.Y."/>
            <person name="Daum C."/>
            <person name="Chiniquy J."/>
            <person name="Barry K."/>
            <person name="LaButti K."/>
            <person name="Simmons B.A."/>
            <person name="Magnuson J.K."/>
            <person name="Mortensen U.H."/>
            <person name="Larsen T.O."/>
            <person name="Grigoriev I.V."/>
            <person name="Baker S.E."/>
            <person name="Andersen M.R."/>
            <person name="Nordberg H.P."/>
            <person name="Cantor M.N."/>
            <person name="Hua S.X."/>
        </authorList>
    </citation>
    <scope>NUCLEOTIDE SEQUENCE [LARGE SCALE GENOMIC DNA]</scope>
    <source>
        <strain evidence="9 10">CBS 102.13</strain>
    </source>
</reference>
<dbReference type="InterPro" id="IPR046347">
    <property type="entry name" value="bZIP_sf"/>
</dbReference>
<dbReference type="SMART" id="SM00338">
    <property type="entry name" value="BRLZ"/>
    <property type="match status" value="1"/>
</dbReference>
<feature type="region of interest" description="Disordered" evidence="6">
    <location>
        <begin position="422"/>
        <end position="497"/>
    </location>
</feature>
<name>A0A2I2FDA8_ASPCN</name>
<evidence type="ECO:0000256" key="7">
    <source>
        <dbReference type="SAM" id="SignalP"/>
    </source>
</evidence>
<evidence type="ECO:0000259" key="8">
    <source>
        <dbReference type="PROSITE" id="PS50217"/>
    </source>
</evidence>
<keyword evidence="10" id="KW-1185">Reference proteome</keyword>
<dbReference type="AlphaFoldDB" id="A0A2I2FDA8"/>
<gene>
    <name evidence="9" type="ORF">BDW47DRAFT_117112</name>
</gene>
<feature type="chain" id="PRO_5014147594" description="BZIP domain-containing protein" evidence="7">
    <location>
        <begin position="28"/>
        <end position="542"/>
    </location>
</feature>
<feature type="compositionally biased region" description="Low complexity" evidence="6">
    <location>
        <begin position="442"/>
        <end position="473"/>
    </location>
</feature>
<dbReference type="GO" id="GO:0000977">
    <property type="term" value="F:RNA polymerase II transcription regulatory region sequence-specific DNA binding"/>
    <property type="evidence" value="ECO:0007669"/>
    <property type="project" value="TreeGrafter"/>
</dbReference>
<evidence type="ECO:0000256" key="6">
    <source>
        <dbReference type="SAM" id="MobiDB-lite"/>
    </source>
</evidence>
<dbReference type="PANTHER" id="PTHR13044">
    <property type="entry name" value="ACTIVATING TRANSCRIPTION FACTOR ATF 4/5"/>
    <property type="match status" value="1"/>
</dbReference>
<feature type="signal peptide" evidence="7">
    <location>
        <begin position="1"/>
        <end position="27"/>
    </location>
</feature>
<evidence type="ECO:0000313" key="10">
    <source>
        <dbReference type="Proteomes" id="UP000234585"/>
    </source>
</evidence>
<keyword evidence="3" id="KW-0238">DNA-binding</keyword>
<dbReference type="STRING" id="41067.A0A2I2FDA8"/>
<accession>A0A2I2FDA8</accession>
<evidence type="ECO:0000313" key="9">
    <source>
        <dbReference type="EMBL" id="PLB38631.1"/>
    </source>
</evidence>
<evidence type="ECO:0000256" key="3">
    <source>
        <dbReference type="ARBA" id="ARBA00023125"/>
    </source>
</evidence>
<dbReference type="OrthoDB" id="5344254at2759"/>
<dbReference type="GeneID" id="36522195"/>
<keyword evidence="2" id="KW-0805">Transcription regulation</keyword>
<feature type="domain" description="BZIP" evidence="8">
    <location>
        <begin position="476"/>
        <end position="539"/>
    </location>
</feature>
<dbReference type="Gene3D" id="1.20.5.170">
    <property type="match status" value="1"/>
</dbReference>
<dbReference type="Proteomes" id="UP000234585">
    <property type="component" value="Unassembled WGS sequence"/>
</dbReference>
<keyword evidence="5" id="KW-0539">Nucleus</keyword>
<dbReference type="PANTHER" id="PTHR13044:SF38">
    <property type="entry name" value="BZIP DOMAIN-CONTAINING PROTEIN"/>
    <property type="match status" value="1"/>
</dbReference>
<dbReference type="GO" id="GO:0001228">
    <property type="term" value="F:DNA-binding transcription activator activity, RNA polymerase II-specific"/>
    <property type="evidence" value="ECO:0007669"/>
    <property type="project" value="TreeGrafter"/>
</dbReference>
<dbReference type="SUPFAM" id="SSF57959">
    <property type="entry name" value="Leucine zipper domain"/>
    <property type="match status" value="1"/>
</dbReference>
<dbReference type="EMBL" id="KZ559134">
    <property type="protein sequence ID" value="PLB38631.1"/>
    <property type="molecule type" value="Genomic_DNA"/>
</dbReference>
<dbReference type="PROSITE" id="PS50217">
    <property type="entry name" value="BZIP"/>
    <property type="match status" value="1"/>
</dbReference>
<evidence type="ECO:0000256" key="2">
    <source>
        <dbReference type="ARBA" id="ARBA00023015"/>
    </source>
</evidence>
<proteinExistence type="predicted"/>
<evidence type="ECO:0000256" key="1">
    <source>
        <dbReference type="ARBA" id="ARBA00004123"/>
    </source>
</evidence>
<dbReference type="GO" id="GO:0005634">
    <property type="term" value="C:nucleus"/>
    <property type="evidence" value="ECO:0007669"/>
    <property type="project" value="UniProtKB-SubCell"/>
</dbReference>
<protein>
    <recommendedName>
        <fullName evidence="8">BZIP domain-containing protein</fullName>
    </recommendedName>
</protein>
<sequence length="542" mass="59454">MFSLQPLLYSLSLLLFLLLLPPPTIQATTTPPPKAYILPPTPVPSPAQILTTVTNTHAFAGPHLLYNNGTAYEGFYFDTETIPAGALTLSTTGDGSQARAQDGAMSWFAADDLSALVVELNVPEKGVSASITMRARAPLHVPCGEKREGASYMLTELLGWAPVVADAEARVEIAVDGRRWAFEGAGYADQIFSLQPLFVDLAQWYWGHARVGPYSLVWYYYVDAKHRVSKSFQLARDGKAVVATCGDRSGTVTPLGGGGVPVADPAGITGWVVSVMDERGREYRFEVRNEHVAQDRDLMGAAHDIRWIGRVEGGLVGGKERPPTSSERRGISNSTHHHNYNYNFDYFNLQDSPGDLYLDDHFLQPDPNLWPEFAFPDFSAPIPPTDPFPSCDPLSEVTLTDDDFLTLNTLPCQLPPPTETISPPHVATTDSPACAPDATTVNNNALPRLAPANHMPTPVSHTPSSTSSRGTSPKETTNRVAKRELNTQAARRYRQRRVDQMSKLEAELEAVKRERDALKMHVSKLEGETDALRGLLELQKQK</sequence>
<dbReference type="InterPro" id="IPR057722">
    <property type="entry name" value="AsqO/PenF-like_C"/>
</dbReference>
<dbReference type="RefSeq" id="XP_024672643.1">
    <property type="nucleotide sequence ID" value="XM_024815035.1"/>
</dbReference>
<evidence type="ECO:0000256" key="5">
    <source>
        <dbReference type="ARBA" id="ARBA00023242"/>
    </source>
</evidence>
<dbReference type="InterPro" id="IPR004827">
    <property type="entry name" value="bZIP"/>
</dbReference>